<name>M1V6T6_CYAM1</name>
<dbReference type="RefSeq" id="XP_005535485.1">
    <property type="nucleotide sequence ID" value="XM_005535428.1"/>
</dbReference>
<dbReference type="EMBL" id="AP006486">
    <property type="protein sequence ID" value="BAM79199.1"/>
    <property type="molecule type" value="Genomic_DNA"/>
</dbReference>
<accession>M1V6T6</accession>
<reference evidence="2 3" key="1">
    <citation type="journal article" date="2004" name="Nature">
        <title>Genome sequence of the ultrasmall unicellular red alga Cyanidioschyzon merolae 10D.</title>
        <authorList>
            <person name="Matsuzaki M."/>
            <person name="Misumi O."/>
            <person name="Shin-i T."/>
            <person name="Maruyama S."/>
            <person name="Takahara M."/>
            <person name="Miyagishima S."/>
            <person name="Mori T."/>
            <person name="Nishida K."/>
            <person name="Yagisawa F."/>
            <person name="Nishida K."/>
            <person name="Yoshida Y."/>
            <person name="Nishimura Y."/>
            <person name="Nakao S."/>
            <person name="Kobayashi T."/>
            <person name="Momoyama Y."/>
            <person name="Higashiyama T."/>
            <person name="Minoda A."/>
            <person name="Sano M."/>
            <person name="Nomoto H."/>
            <person name="Oishi K."/>
            <person name="Hayashi H."/>
            <person name="Ohta F."/>
            <person name="Nishizaka S."/>
            <person name="Haga S."/>
            <person name="Miura S."/>
            <person name="Morishita T."/>
            <person name="Kabeya Y."/>
            <person name="Terasawa K."/>
            <person name="Suzuki Y."/>
            <person name="Ishii Y."/>
            <person name="Asakawa S."/>
            <person name="Takano H."/>
            <person name="Ohta N."/>
            <person name="Kuroiwa H."/>
            <person name="Tanaka K."/>
            <person name="Shimizu N."/>
            <person name="Sugano S."/>
            <person name="Sato N."/>
            <person name="Nozaki H."/>
            <person name="Ogasawara N."/>
            <person name="Kohara Y."/>
            <person name="Kuroiwa T."/>
        </authorList>
    </citation>
    <scope>NUCLEOTIDE SEQUENCE [LARGE SCALE GENOMIC DNA]</scope>
    <source>
        <strain evidence="2 3">10D</strain>
    </source>
</reference>
<feature type="compositionally biased region" description="Basic and acidic residues" evidence="1">
    <location>
        <begin position="116"/>
        <end position="126"/>
    </location>
</feature>
<dbReference type="AlphaFoldDB" id="M1V6T6"/>
<evidence type="ECO:0000313" key="3">
    <source>
        <dbReference type="Proteomes" id="UP000007014"/>
    </source>
</evidence>
<gene>
    <name evidence="2" type="ORF">CYME_CMD131C</name>
</gene>
<evidence type="ECO:0000313" key="2">
    <source>
        <dbReference type="EMBL" id="BAM79199.1"/>
    </source>
</evidence>
<dbReference type="GeneID" id="16992680"/>
<dbReference type="HOGENOM" id="CLU_436404_0_0_1"/>
<dbReference type="KEGG" id="cme:CYME_CMD131C"/>
<feature type="compositionally biased region" description="Polar residues" evidence="1">
    <location>
        <begin position="179"/>
        <end position="194"/>
    </location>
</feature>
<organism evidence="2 3">
    <name type="scientific">Cyanidioschyzon merolae (strain NIES-3377 / 10D)</name>
    <name type="common">Unicellular red alga</name>
    <dbReference type="NCBI Taxonomy" id="280699"/>
    <lineage>
        <taxon>Eukaryota</taxon>
        <taxon>Rhodophyta</taxon>
        <taxon>Bangiophyceae</taxon>
        <taxon>Cyanidiales</taxon>
        <taxon>Cyanidiaceae</taxon>
        <taxon>Cyanidioschyzon</taxon>
    </lineage>
</organism>
<keyword evidence="3" id="KW-1185">Reference proteome</keyword>
<evidence type="ECO:0000256" key="1">
    <source>
        <dbReference type="SAM" id="MobiDB-lite"/>
    </source>
</evidence>
<feature type="region of interest" description="Disordered" evidence="1">
    <location>
        <begin position="107"/>
        <end position="140"/>
    </location>
</feature>
<feature type="region of interest" description="Disordered" evidence="1">
    <location>
        <begin position="177"/>
        <end position="199"/>
    </location>
</feature>
<dbReference type="Gramene" id="CMD131CT">
    <property type="protein sequence ID" value="CMD131CT"/>
    <property type="gene ID" value="CMD131C"/>
</dbReference>
<dbReference type="Proteomes" id="UP000007014">
    <property type="component" value="Chromosome 4"/>
</dbReference>
<protein>
    <submittedName>
        <fullName evidence="2">Uncharacterized protein</fullName>
    </submittedName>
</protein>
<sequence length="627" mass="70449">MEALRITFWYLRYWNTIITDKGHQLCFGEKHRPRRLGIAQSLVQGIGAHCRTDLCHYFWRETVSIASVGISILHWVYLLFGACTGAAETLLCTDRVLAPGVDALGTMPRGTDATASDEREQEEQARATRPRRRAAARYGSQKRSVAVDPAYYLGYADDDETPEMIMRKFEALERLQAQKAANTQQSSGDANDSQTAKEEVTLTAAEQAELFRQTSFFSVDMLAGSTTQSLPGGVGESTDLIAVGALDDSSFERVLAEYGLDAVLFGAELSDSEPGSEYDDGEDLLWEEALESDRSARFPGRLTRSRPDRSESSRVALELWRARAALLMRLSAGGDALAAAQAAAMIPAALRARRRRLAAEGVLRETIPTEYPLPVSWARTIRPLREAVQEGQKLERNYECGRLLRFANVFQAAKTLHERIKGRHFRCVVLDPPCWNQPDFRVEQLRSLRIAEIVPFGFVFIWVPKTRIAETLRWFGEEMHQGGGGGFHFVESFCVVLKWTNNRVATLLSEPSDLLCLDQPVAVAEHAPSGVYACSHETCLVLRRPGPHIELAHQRNPDLCFDYVRLHQKRYQRRRPELFYHMIETMLPEVARDGDMLCVWADQSVCKRTCWVSVVEDQSLEAGESSS</sequence>
<dbReference type="OrthoDB" id="426718at2759"/>
<dbReference type="OMA" id="MDALELW"/>
<reference evidence="2 3" key="2">
    <citation type="journal article" date="2007" name="BMC Biol.">
        <title>A 100%-complete sequence reveals unusually simple genomic features in the hot-spring red alga Cyanidioschyzon merolae.</title>
        <authorList>
            <person name="Nozaki H."/>
            <person name="Takano H."/>
            <person name="Misumi O."/>
            <person name="Terasawa K."/>
            <person name="Matsuzaki M."/>
            <person name="Maruyama S."/>
            <person name="Nishida K."/>
            <person name="Yagisawa F."/>
            <person name="Yoshida Y."/>
            <person name="Fujiwara T."/>
            <person name="Takio S."/>
            <person name="Tamura K."/>
            <person name="Chung S.J."/>
            <person name="Nakamura S."/>
            <person name="Kuroiwa H."/>
            <person name="Tanaka K."/>
            <person name="Sato N."/>
            <person name="Kuroiwa T."/>
        </authorList>
    </citation>
    <scope>NUCLEOTIDE SEQUENCE [LARGE SCALE GENOMIC DNA]</scope>
    <source>
        <strain evidence="2 3">10D</strain>
    </source>
</reference>
<proteinExistence type="predicted"/>